<evidence type="ECO:0000313" key="3">
    <source>
        <dbReference type="Proteomes" id="UP000064967"/>
    </source>
</evidence>
<dbReference type="AlphaFoldDB" id="A0A0K1QDF1"/>
<sequence length="268" mass="27012">MPAVGSNEQHDPNDIENDGPDPGNPNANTPPAAPTSAGQASGQLAVTVSNAQPSADLGTNVTIDVTVEPKAGFTGDADLSVSGLPDGATATFAPAKVTLGTTSVTSKLTIAVPVTTVASAQNSSSALVISAKSGTTAATANANFKVNPKLLLTIPMNIDALRAASGTKYIDQWGAAFGATQQPLHTQDGNGIVVSVKNGDSTAHIVHGANGFAHGDQANPIPPNSMELLQDGTPRTRTLNVGTNCNGYPHEGQNGSSASFRIKVETAP</sequence>
<dbReference type="Proteomes" id="UP000064967">
    <property type="component" value="Chromosome"/>
</dbReference>
<name>A0A0K1QDF1_9BACT</name>
<protein>
    <submittedName>
        <fullName evidence="2">Uncharacterized protein</fullName>
    </submittedName>
</protein>
<keyword evidence="3" id="KW-1185">Reference proteome</keyword>
<organism evidence="2 3">
    <name type="scientific">Labilithrix luteola</name>
    <dbReference type="NCBI Taxonomy" id="1391654"/>
    <lineage>
        <taxon>Bacteria</taxon>
        <taxon>Pseudomonadati</taxon>
        <taxon>Myxococcota</taxon>
        <taxon>Polyangia</taxon>
        <taxon>Polyangiales</taxon>
        <taxon>Labilitrichaceae</taxon>
        <taxon>Labilithrix</taxon>
    </lineage>
</organism>
<evidence type="ECO:0000313" key="2">
    <source>
        <dbReference type="EMBL" id="AKV03460.1"/>
    </source>
</evidence>
<dbReference type="EMBL" id="CP012333">
    <property type="protein sequence ID" value="AKV03460.1"/>
    <property type="molecule type" value="Genomic_DNA"/>
</dbReference>
<gene>
    <name evidence="2" type="ORF">AKJ09_10123</name>
</gene>
<evidence type="ECO:0000256" key="1">
    <source>
        <dbReference type="SAM" id="MobiDB-lite"/>
    </source>
</evidence>
<feature type="region of interest" description="Disordered" evidence="1">
    <location>
        <begin position="1"/>
        <end position="43"/>
    </location>
</feature>
<proteinExistence type="predicted"/>
<feature type="compositionally biased region" description="Low complexity" evidence="1">
    <location>
        <begin position="20"/>
        <end position="30"/>
    </location>
</feature>
<feature type="region of interest" description="Disordered" evidence="1">
    <location>
        <begin position="248"/>
        <end position="268"/>
    </location>
</feature>
<dbReference type="KEGG" id="llu:AKJ09_10123"/>
<accession>A0A0K1QDF1</accession>
<reference evidence="2 3" key="1">
    <citation type="submission" date="2015-08" db="EMBL/GenBank/DDBJ databases">
        <authorList>
            <person name="Babu N.S."/>
            <person name="Beckwith C.J."/>
            <person name="Beseler K.G."/>
            <person name="Brison A."/>
            <person name="Carone J.V."/>
            <person name="Caskin T.P."/>
            <person name="Diamond M."/>
            <person name="Durham M.E."/>
            <person name="Foxe J.M."/>
            <person name="Go M."/>
            <person name="Henderson B.A."/>
            <person name="Jones I.B."/>
            <person name="McGettigan J.A."/>
            <person name="Micheletti S.J."/>
            <person name="Nasrallah M.E."/>
            <person name="Ortiz D."/>
            <person name="Piller C.R."/>
            <person name="Privatt S.R."/>
            <person name="Schneider S.L."/>
            <person name="Sharp S."/>
            <person name="Smith T.C."/>
            <person name="Stanton J.D."/>
            <person name="Ullery H.E."/>
            <person name="Wilson R.J."/>
            <person name="Serrano M.G."/>
            <person name="Buck G."/>
            <person name="Lee V."/>
            <person name="Wang Y."/>
            <person name="Carvalho R."/>
            <person name="Voegtly L."/>
            <person name="Shi R."/>
            <person name="Duckworth R."/>
            <person name="Johnson A."/>
            <person name="Loviza R."/>
            <person name="Walstead R."/>
            <person name="Shah Z."/>
            <person name="Kiflezghi M."/>
            <person name="Wade K."/>
            <person name="Ball S.L."/>
            <person name="Bradley K.W."/>
            <person name="Asai D.J."/>
            <person name="Bowman C.A."/>
            <person name="Russell D.A."/>
            <person name="Pope W.H."/>
            <person name="Jacobs-Sera D."/>
            <person name="Hendrix R.W."/>
            <person name="Hatfull G.F."/>
        </authorList>
    </citation>
    <scope>NUCLEOTIDE SEQUENCE [LARGE SCALE GENOMIC DNA]</scope>
    <source>
        <strain evidence="2 3">DSM 27648</strain>
    </source>
</reference>